<evidence type="ECO:0000313" key="3">
    <source>
        <dbReference type="Proteomes" id="UP000290287"/>
    </source>
</evidence>
<name>A0A4Q0YP31_9GAMM</name>
<dbReference type="SUPFAM" id="SSF51735">
    <property type="entry name" value="NAD(P)-binding Rossmann-fold domains"/>
    <property type="match status" value="1"/>
</dbReference>
<dbReference type="InterPro" id="IPR036291">
    <property type="entry name" value="NAD(P)-bd_dom_sf"/>
</dbReference>
<proteinExistence type="predicted"/>
<evidence type="ECO:0000259" key="1">
    <source>
        <dbReference type="Pfam" id="PF01370"/>
    </source>
</evidence>
<protein>
    <recommendedName>
        <fullName evidence="1">NAD-dependent epimerase/dehydratase domain-containing protein</fullName>
    </recommendedName>
</protein>
<accession>A0A4Q0YP31</accession>
<feature type="domain" description="NAD-dependent epimerase/dehydratase" evidence="1">
    <location>
        <begin position="23"/>
        <end position="68"/>
    </location>
</feature>
<dbReference type="Proteomes" id="UP000290287">
    <property type="component" value="Unassembled WGS sequence"/>
</dbReference>
<organism evidence="2 3">
    <name type="scientific">Veronia nyctiphanis</name>
    <dbReference type="NCBI Taxonomy" id="1278244"/>
    <lineage>
        <taxon>Bacteria</taxon>
        <taxon>Pseudomonadati</taxon>
        <taxon>Pseudomonadota</taxon>
        <taxon>Gammaproteobacteria</taxon>
        <taxon>Vibrionales</taxon>
        <taxon>Vibrionaceae</taxon>
        <taxon>Veronia</taxon>
    </lineage>
</organism>
<dbReference type="InterPro" id="IPR001509">
    <property type="entry name" value="Epimerase_deHydtase"/>
</dbReference>
<dbReference type="Gene3D" id="3.40.50.720">
    <property type="entry name" value="NAD(P)-binding Rossmann-like Domain"/>
    <property type="match status" value="1"/>
</dbReference>
<comment type="caution">
    <text evidence="2">The sequence shown here is derived from an EMBL/GenBank/DDBJ whole genome shotgun (WGS) entry which is preliminary data.</text>
</comment>
<evidence type="ECO:0000313" key="2">
    <source>
        <dbReference type="EMBL" id="RXJ72760.1"/>
    </source>
</evidence>
<reference evidence="2 3" key="1">
    <citation type="submission" date="2017-10" db="EMBL/GenBank/DDBJ databases">
        <title>Nyctiphanis sp. nov., isolated from the stomach of the euphausiid Nyctiphanes simplex (Hansen, 1911) in the Gulf of California.</title>
        <authorList>
            <person name="Gomez-Gil B."/>
            <person name="Aguilar-Mendez M."/>
            <person name="Lopez-Cortes A."/>
            <person name="Gomez-Gutierrez J."/>
            <person name="Roque A."/>
            <person name="Lang E."/>
            <person name="Gonzalez-Castillo A."/>
        </authorList>
    </citation>
    <scope>NUCLEOTIDE SEQUENCE [LARGE SCALE GENOMIC DNA]</scope>
    <source>
        <strain evidence="2 3">CAIM 600</strain>
    </source>
</reference>
<dbReference type="Pfam" id="PF01370">
    <property type="entry name" value="Epimerase"/>
    <property type="match status" value="1"/>
</dbReference>
<sequence length="135" mass="15137">MVLKQQCQAWAILFITEGTNMKILILGGTGFIGSKLVEKCLLAKHSVTVFSRGETPNTLSGDIERIEGDRDIGLSELHGEWDVCIDLCGYTAKHVRDSASQFHKRVGHYIYISAVRAFQQPRVSKLQNKARFTNQ</sequence>
<dbReference type="EMBL" id="PEIB01000016">
    <property type="protein sequence ID" value="RXJ72760.1"/>
    <property type="molecule type" value="Genomic_DNA"/>
</dbReference>
<dbReference type="AlphaFoldDB" id="A0A4Q0YP31"/>
<gene>
    <name evidence="2" type="ORF">CS022_14085</name>
</gene>
<keyword evidence="3" id="KW-1185">Reference proteome</keyword>